<dbReference type="InterPro" id="IPR005807">
    <property type="entry name" value="SecE_bac"/>
</dbReference>
<comment type="caution">
    <text evidence="10">The sequence shown here is derived from an EMBL/GenBank/DDBJ whole genome shotgun (WGS) entry which is preliminary data.</text>
</comment>
<keyword evidence="4 9" id="KW-0812">Transmembrane</keyword>
<reference evidence="10 11" key="1">
    <citation type="submission" date="2011-08" db="EMBL/GenBank/DDBJ databases">
        <title>The Genome Sequence of Prevotella sp. oral taxon 302 str. F0323.</title>
        <authorList>
            <consortium name="The Broad Institute Genome Sequencing Platform"/>
            <person name="Earl A."/>
            <person name="Ward D."/>
            <person name="Feldgarden M."/>
            <person name="Gevers D."/>
            <person name="Izard J."/>
            <person name="Blanton J.M."/>
            <person name="Baranova O.V."/>
            <person name="Tanner A.C."/>
            <person name="Dewhirst F.E."/>
            <person name="Young S.K."/>
            <person name="Zeng Q."/>
            <person name="Gargeya S."/>
            <person name="Fitzgerald M."/>
            <person name="Haas B."/>
            <person name="Abouelleil A."/>
            <person name="Alvarado L."/>
            <person name="Arachchi H.M."/>
            <person name="Berlin A."/>
            <person name="Brown A."/>
            <person name="Chapman S.B."/>
            <person name="Chen Z."/>
            <person name="Dunbar C."/>
            <person name="Freedman E."/>
            <person name="Gearin G."/>
            <person name="Gellesch M."/>
            <person name="Goldberg J."/>
            <person name="Griggs A."/>
            <person name="Gujja S."/>
            <person name="Heiman D."/>
            <person name="Howarth C."/>
            <person name="Larson L."/>
            <person name="Lui A."/>
            <person name="MacDonald P.J.P."/>
            <person name="Montmayeur A."/>
            <person name="Murphy C."/>
            <person name="Neiman D."/>
            <person name="Pearson M."/>
            <person name="Priest M."/>
            <person name="Roberts A."/>
            <person name="Saif S."/>
            <person name="Shea T."/>
            <person name="Shenoy N."/>
            <person name="Sisk P."/>
            <person name="Stolte C."/>
            <person name="Sykes S."/>
            <person name="Wortman J."/>
            <person name="Nusbaum C."/>
            <person name="Birren B."/>
        </authorList>
    </citation>
    <scope>NUCLEOTIDE SEQUENCE [LARGE SCALE GENOMIC DNA]</scope>
    <source>
        <strain evidence="10 11">F0323</strain>
    </source>
</reference>
<comment type="function">
    <text evidence="9">Essential subunit of the Sec protein translocation channel SecYEG. Clamps together the 2 halves of SecY. May contact the channel plug during translocation.</text>
</comment>
<dbReference type="EMBL" id="ACZK01000035">
    <property type="protein sequence ID" value="EHG21033.1"/>
    <property type="molecule type" value="Genomic_DNA"/>
</dbReference>
<dbReference type="GO" id="GO:0006605">
    <property type="term" value="P:protein targeting"/>
    <property type="evidence" value="ECO:0007669"/>
    <property type="project" value="UniProtKB-UniRule"/>
</dbReference>
<dbReference type="InterPro" id="IPR001901">
    <property type="entry name" value="Translocase_SecE/Sec61-g"/>
</dbReference>
<evidence type="ECO:0000256" key="7">
    <source>
        <dbReference type="ARBA" id="ARBA00023010"/>
    </source>
</evidence>
<dbReference type="HAMAP" id="MF_00422">
    <property type="entry name" value="SecE"/>
    <property type="match status" value="1"/>
</dbReference>
<keyword evidence="2 9" id="KW-0813">Transport</keyword>
<dbReference type="PANTHER" id="PTHR33910:SF1">
    <property type="entry name" value="PROTEIN TRANSLOCASE SUBUNIT SECE"/>
    <property type="match status" value="1"/>
</dbReference>
<feature type="transmembrane region" description="Helical" evidence="9">
    <location>
        <begin position="32"/>
        <end position="53"/>
    </location>
</feature>
<evidence type="ECO:0000256" key="6">
    <source>
        <dbReference type="ARBA" id="ARBA00022989"/>
    </source>
</evidence>
<keyword evidence="6 9" id="KW-1133">Transmembrane helix</keyword>
<evidence type="ECO:0000256" key="5">
    <source>
        <dbReference type="ARBA" id="ARBA00022927"/>
    </source>
</evidence>
<dbReference type="HOGENOM" id="CLU_113663_6_1_10"/>
<dbReference type="GO" id="GO:0009306">
    <property type="term" value="P:protein secretion"/>
    <property type="evidence" value="ECO:0007669"/>
    <property type="project" value="UniProtKB-UniRule"/>
</dbReference>
<protein>
    <recommendedName>
        <fullName evidence="9">Protein translocase subunit SecE</fullName>
    </recommendedName>
</protein>
<accession>G5GE46</accession>
<comment type="subcellular location">
    <subcellularLocation>
        <location evidence="9">Cell membrane</location>
        <topology evidence="9">Single-pass membrane protein</topology>
    </subcellularLocation>
    <subcellularLocation>
        <location evidence="1">Membrane</location>
    </subcellularLocation>
</comment>
<evidence type="ECO:0000256" key="2">
    <source>
        <dbReference type="ARBA" id="ARBA00022448"/>
    </source>
</evidence>
<evidence type="ECO:0000256" key="9">
    <source>
        <dbReference type="HAMAP-Rule" id="MF_00422"/>
    </source>
</evidence>
<dbReference type="GO" id="GO:0043952">
    <property type="term" value="P:protein transport by the Sec complex"/>
    <property type="evidence" value="ECO:0007669"/>
    <property type="project" value="UniProtKB-UniRule"/>
</dbReference>
<keyword evidence="3 9" id="KW-1003">Cell membrane</keyword>
<dbReference type="GO" id="GO:0005886">
    <property type="term" value="C:plasma membrane"/>
    <property type="evidence" value="ECO:0007669"/>
    <property type="project" value="UniProtKB-SubCell"/>
</dbReference>
<evidence type="ECO:0000256" key="3">
    <source>
        <dbReference type="ARBA" id="ARBA00022475"/>
    </source>
</evidence>
<keyword evidence="7 9" id="KW-0811">Translocation</keyword>
<evidence type="ECO:0000256" key="4">
    <source>
        <dbReference type="ARBA" id="ARBA00022692"/>
    </source>
</evidence>
<dbReference type="OrthoDB" id="9810735at2"/>
<evidence type="ECO:0000256" key="8">
    <source>
        <dbReference type="ARBA" id="ARBA00023136"/>
    </source>
</evidence>
<dbReference type="Pfam" id="PF00584">
    <property type="entry name" value="SecE"/>
    <property type="match status" value="1"/>
</dbReference>
<dbReference type="RefSeq" id="WP_009348385.1">
    <property type="nucleotide sequence ID" value="NZ_JH376836.1"/>
</dbReference>
<evidence type="ECO:0000313" key="11">
    <source>
        <dbReference type="Proteomes" id="UP000015993"/>
    </source>
</evidence>
<dbReference type="STRING" id="679199.HMPREF9332_01848"/>
<comment type="subunit">
    <text evidence="9">Component of the Sec protein translocase complex. Heterotrimer consisting of SecY, SecE and SecG subunits. The heterotrimers can form oligomers, although 1 heterotrimer is thought to be able to translocate proteins. Interacts with the ribosome. Interacts with SecDF, and other proteins may be involved. Interacts with SecA.</text>
</comment>
<evidence type="ECO:0000313" key="10">
    <source>
        <dbReference type="EMBL" id="EHG21033.1"/>
    </source>
</evidence>
<sequence>MLNNIVTYCKNSYDELAHKTTWPTRQELTHSAIIVLVASLVLALLVAGIDWVFRTLMELIYSV</sequence>
<keyword evidence="5 9" id="KW-0653">Protein transport</keyword>
<dbReference type="GO" id="GO:0008320">
    <property type="term" value="F:protein transmembrane transporter activity"/>
    <property type="evidence" value="ECO:0007669"/>
    <property type="project" value="UniProtKB-UniRule"/>
</dbReference>
<dbReference type="AlphaFoldDB" id="G5GE46"/>
<keyword evidence="8 9" id="KW-0472">Membrane</keyword>
<dbReference type="NCBIfam" id="TIGR00964">
    <property type="entry name" value="secE_bact"/>
    <property type="match status" value="1"/>
</dbReference>
<name>G5GE46_9BACT</name>
<dbReference type="Proteomes" id="UP000015993">
    <property type="component" value="Unassembled WGS sequence"/>
</dbReference>
<gene>
    <name evidence="9" type="primary">secE</name>
    <name evidence="10" type="ORF">HMPREF9332_01848</name>
</gene>
<dbReference type="eggNOG" id="COG0690">
    <property type="taxonomic scope" value="Bacteria"/>
</dbReference>
<proteinExistence type="inferred from homology"/>
<evidence type="ECO:0000256" key="1">
    <source>
        <dbReference type="ARBA" id="ARBA00004370"/>
    </source>
</evidence>
<comment type="similarity">
    <text evidence="9">Belongs to the SecE/SEC61-gamma family.</text>
</comment>
<dbReference type="GO" id="GO:0065002">
    <property type="term" value="P:intracellular protein transmembrane transport"/>
    <property type="evidence" value="ECO:0007669"/>
    <property type="project" value="UniProtKB-UniRule"/>
</dbReference>
<dbReference type="PANTHER" id="PTHR33910">
    <property type="entry name" value="PROTEIN TRANSLOCASE SUBUNIT SECE"/>
    <property type="match status" value="1"/>
</dbReference>
<keyword evidence="11" id="KW-1185">Reference proteome</keyword>
<organism evidence="10 11">
    <name type="scientific">Alloprevotella rava F0323</name>
    <dbReference type="NCBI Taxonomy" id="679199"/>
    <lineage>
        <taxon>Bacteria</taxon>
        <taxon>Pseudomonadati</taxon>
        <taxon>Bacteroidota</taxon>
        <taxon>Bacteroidia</taxon>
        <taxon>Bacteroidales</taxon>
        <taxon>Prevotellaceae</taxon>
        <taxon>Alloprevotella</taxon>
    </lineage>
</organism>
<dbReference type="InterPro" id="IPR038379">
    <property type="entry name" value="SecE_sf"/>
</dbReference>
<dbReference type="Gene3D" id="1.20.5.1030">
    <property type="entry name" value="Preprotein translocase secy subunit"/>
    <property type="match status" value="1"/>
</dbReference>